<evidence type="ECO:0008006" key="4">
    <source>
        <dbReference type="Google" id="ProtNLM"/>
    </source>
</evidence>
<dbReference type="AlphaFoldDB" id="A0A5S9Q441"/>
<feature type="signal peptide" evidence="1">
    <location>
        <begin position="1"/>
        <end position="24"/>
    </location>
</feature>
<protein>
    <recommendedName>
        <fullName evidence="4">Lipoprotein</fullName>
    </recommendedName>
</protein>
<evidence type="ECO:0000313" key="2">
    <source>
        <dbReference type="EMBL" id="CAA0112379.1"/>
    </source>
</evidence>
<evidence type="ECO:0000256" key="1">
    <source>
        <dbReference type="SAM" id="SignalP"/>
    </source>
</evidence>
<dbReference type="OrthoDB" id="9877206at2"/>
<organism evidence="2 3">
    <name type="scientific">BD1-7 clade bacterium</name>
    <dbReference type="NCBI Taxonomy" id="2029982"/>
    <lineage>
        <taxon>Bacteria</taxon>
        <taxon>Pseudomonadati</taxon>
        <taxon>Pseudomonadota</taxon>
        <taxon>Gammaproteobacteria</taxon>
        <taxon>Cellvibrionales</taxon>
        <taxon>Spongiibacteraceae</taxon>
        <taxon>BD1-7 clade</taxon>
    </lineage>
</organism>
<accession>A0A5S9Q441</accession>
<feature type="chain" id="PRO_5024865188" description="Lipoprotein" evidence="1">
    <location>
        <begin position="25"/>
        <end position="237"/>
    </location>
</feature>
<name>A0A5S9Q441_9GAMM</name>
<gene>
    <name evidence="2" type="ORF">DPBNPPHM_01592</name>
</gene>
<sequence length="237" mass="25866">MSAKLLLKILLPILSALFVFGCNSADNGGGPADADKGKRVNPDAEYPLSFFQIIEEETDTFRTNMKGRAVDVNGNGTTLTAVVVFKNKKRQMYENIDVIRQIVTVSLGFHGTVKTSSYTRYIGTTGHLIAQYYPVTDVTCKPIMPDKFPDIVKLGDSGVTSSLMCSDGTSYRSEWKVTDGGSGNIALTVSAQQISTSETTLNTGDEVYIINLEGKVVGFEMHIEDFVNQQTITLKAR</sequence>
<evidence type="ECO:0000313" key="3">
    <source>
        <dbReference type="Proteomes" id="UP000434580"/>
    </source>
</evidence>
<dbReference type="PROSITE" id="PS51257">
    <property type="entry name" value="PROKAR_LIPOPROTEIN"/>
    <property type="match status" value="1"/>
</dbReference>
<reference evidence="2 3" key="1">
    <citation type="submission" date="2019-11" db="EMBL/GenBank/DDBJ databases">
        <authorList>
            <person name="Holert J."/>
        </authorList>
    </citation>
    <scope>NUCLEOTIDE SEQUENCE [LARGE SCALE GENOMIC DNA]</scope>
    <source>
        <strain evidence="2">BC5_2</strain>
    </source>
</reference>
<dbReference type="Proteomes" id="UP000434580">
    <property type="component" value="Unassembled WGS sequence"/>
</dbReference>
<keyword evidence="1" id="KW-0732">Signal</keyword>
<proteinExistence type="predicted"/>
<dbReference type="EMBL" id="CACSII010000016">
    <property type="protein sequence ID" value="CAA0112379.1"/>
    <property type="molecule type" value="Genomic_DNA"/>
</dbReference>